<sequence length="146" mass="15758">MKSRYLLAAVAAAVLSLTGCVMAPGSGVTPDEARERFIGILDSTQEALGGSWENVDDPTARNCTIPLWVDGVRYPGLRLGEAPESPMHALRTVEDHWDALEVSSERTKVGEVTELRGTNPSGDLFIFRANQAAMTLQGESECRPKA</sequence>
<dbReference type="Proteomes" id="UP001589896">
    <property type="component" value="Unassembled WGS sequence"/>
</dbReference>
<dbReference type="EMBL" id="JBHLTG010000002">
    <property type="protein sequence ID" value="MFC0678571.1"/>
    <property type="molecule type" value="Genomic_DNA"/>
</dbReference>
<evidence type="ECO:0000313" key="3">
    <source>
        <dbReference type="Proteomes" id="UP001589896"/>
    </source>
</evidence>
<keyword evidence="3" id="KW-1185">Reference proteome</keyword>
<evidence type="ECO:0000256" key="1">
    <source>
        <dbReference type="SAM" id="SignalP"/>
    </source>
</evidence>
<organism evidence="2 3">
    <name type="scientific">Lysobacter korlensis</name>
    <dbReference type="NCBI Taxonomy" id="553636"/>
    <lineage>
        <taxon>Bacteria</taxon>
        <taxon>Pseudomonadati</taxon>
        <taxon>Pseudomonadota</taxon>
        <taxon>Gammaproteobacteria</taxon>
        <taxon>Lysobacterales</taxon>
        <taxon>Lysobacteraceae</taxon>
        <taxon>Lysobacter</taxon>
    </lineage>
</organism>
<keyword evidence="1" id="KW-0732">Signal</keyword>
<name>A0ABV6RP40_9GAMM</name>
<proteinExistence type="predicted"/>
<feature type="signal peptide" evidence="1">
    <location>
        <begin position="1"/>
        <end position="23"/>
    </location>
</feature>
<protein>
    <recommendedName>
        <fullName evidence="4">Lipoprotein</fullName>
    </recommendedName>
</protein>
<dbReference type="RefSeq" id="WP_386668542.1">
    <property type="nucleotide sequence ID" value="NZ_JBHLTG010000002.1"/>
</dbReference>
<accession>A0ABV6RP40</accession>
<gene>
    <name evidence="2" type="ORF">ACFFGH_12045</name>
</gene>
<comment type="caution">
    <text evidence="2">The sequence shown here is derived from an EMBL/GenBank/DDBJ whole genome shotgun (WGS) entry which is preliminary data.</text>
</comment>
<evidence type="ECO:0008006" key="4">
    <source>
        <dbReference type="Google" id="ProtNLM"/>
    </source>
</evidence>
<reference evidence="2 3" key="1">
    <citation type="submission" date="2024-09" db="EMBL/GenBank/DDBJ databases">
        <authorList>
            <person name="Sun Q."/>
            <person name="Mori K."/>
        </authorList>
    </citation>
    <scope>NUCLEOTIDE SEQUENCE [LARGE SCALE GENOMIC DNA]</scope>
    <source>
        <strain evidence="2 3">KCTC 23076</strain>
    </source>
</reference>
<evidence type="ECO:0000313" key="2">
    <source>
        <dbReference type="EMBL" id="MFC0678571.1"/>
    </source>
</evidence>
<feature type="chain" id="PRO_5047459705" description="Lipoprotein" evidence="1">
    <location>
        <begin position="24"/>
        <end position="146"/>
    </location>
</feature>
<dbReference type="PROSITE" id="PS51257">
    <property type="entry name" value="PROKAR_LIPOPROTEIN"/>
    <property type="match status" value="1"/>
</dbReference>